<accession>A0A5D3C1Q7</accession>
<evidence type="ECO:0000313" key="2">
    <source>
        <dbReference type="Proteomes" id="UP000321947"/>
    </source>
</evidence>
<sequence>MLELQFQPTLEGTQPLSGDEICETVLCRRPGYSKGLGWEPKPKTHRTANASNATTSCSQSMVELKLRVVLDEVMLRIEEQKRNHDALASEVERM</sequence>
<evidence type="ECO:0000313" key="1">
    <source>
        <dbReference type="EMBL" id="TYK04346.1"/>
    </source>
</evidence>
<proteinExistence type="predicted"/>
<protein>
    <submittedName>
        <fullName evidence="1">Zinc finger protein ZPR1-like protein</fullName>
    </submittedName>
</protein>
<dbReference type="EMBL" id="SSTD01014234">
    <property type="protein sequence ID" value="TYK04346.1"/>
    <property type="molecule type" value="Genomic_DNA"/>
</dbReference>
<gene>
    <name evidence="1" type="ORF">E5676_scaffold675G00090</name>
</gene>
<dbReference type="AlphaFoldDB" id="A0A5D3C1Q7"/>
<organism evidence="1 2">
    <name type="scientific">Cucumis melo var. makuwa</name>
    <name type="common">Oriental melon</name>
    <dbReference type="NCBI Taxonomy" id="1194695"/>
    <lineage>
        <taxon>Eukaryota</taxon>
        <taxon>Viridiplantae</taxon>
        <taxon>Streptophyta</taxon>
        <taxon>Embryophyta</taxon>
        <taxon>Tracheophyta</taxon>
        <taxon>Spermatophyta</taxon>
        <taxon>Magnoliopsida</taxon>
        <taxon>eudicotyledons</taxon>
        <taxon>Gunneridae</taxon>
        <taxon>Pentapetalae</taxon>
        <taxon>rosids</taxon>
        <taxon>fabids</taxon>
        <taxon>Cucurbitales</taxon>
        <taxon>Cucurbitaceae</taxon>
        <taxon>Benincaseae</taxon>
        <taxon>Cucumis</taxon>
    </lineage>
</organism>
<dbReference type="Proteomes" id="UP000321947">
    <property type="component" value="Unassembled WGS sequence"/>
</dbReference>
<name>A0A5D3C1Q7_CUCMM</name>
<reference evidence="1 2" key="1">
    <citation type="submission" date="2019-08" db="EMBL/GenBank/DDBJ databases">
        <title>Draft genome sequences of two oriental melons (Cucumis melo L. var makuwa).</title>
        <authorList>
            <person name="Kwon S.-Y."/>
        </authorList>
    </citation>
    <scope>NUCLEOTIDE SEQUENCE [LARGE SCALE GENOMIC DNA]</scope>
    <source>
        <strain evidence="2">cv. Chang Bougi</strain>
        <tissue evidence="1">Leaf</tissue>
    </source>
</reference>
<comment type="caution">
    <text evidence="1">The sequence shown here is derived from an EMBL/GenBank/DDBJ whole genome shotgun (WGS) entry which is preliminary data.</text>
</comment>